<keyword evidence="11" id="KW-0479">Metal-binding</keyword>
<evidence type="ECO:0000256" key="9">
    <source>
        <dbReference type="PIRSR" id="PIRSR605076-1"/>
    </source>
</evidence>
<dbReference type="InterPro" id="IPR029044">
    <property type="entry name" value="Nucleotide-diphossugar_trans"/>
</dbReference>
<keyword evidence="13" id="KW-1185">Reference proteome</keyword>
<evidence type="ECO:0000256" key="5">
    <source>
        <dbReference type="ARBA" id="ARBA00022692"/>
    </source>
</evidence>
<dbReference type="GO" id="GO:0046872">
    <property type="term" value="F:metal ion binding"/>
    <property type="evidence" value="ECO:0007669"/>
    <property type="project" value="UniProtKB-KW"/>
</dbReference>
<dbReference type="InterPro" id="IPR005076">
    <property type="entry name" value="Glyco_trans_6"/>
</dbReference>
<dbReference type="InParanoid" id="A0A6P7M2S4"/>
<dbReference type="Gene3D" id="3.90.550.10">
    <property type="entry name" value="Spore Coat Polysaccharide Biosynthesis Protein SpsA, Chain A"/>
    <property type="match status" value="1"/>
</dbReference>
<feature type="transmembrane region" description="Helical" evidence="12">
    <location>
        <begin position="9"/>
        <end position="26"/>
    </location>
</feature>
<keyword evidence="7 12" id="KW-1133">Transmembrane helix</keyword>
<feature type="binding site" evidence="11">
    <location>
        <position position="219"/>
    </location>
    <ligand>
        <name>Mn(2+)</name>
        <dbReference type="ChEBI" id="CHEBI:29035"/>
    </ligand>
</feature>
<feature type="binding site" evidence="10">
    <location>
        <begin position="219"/>
        <end position="221"/>
    </location>
    <ligand>
        <name>UDP-N-acetyl-alpha-D-galactosamine</name>
        <dbReference type="ChEBI" id="CHEBI:67138"/>
    </ligand>
</feature>
<evidence type="ECO:0000256" key="8">
    <source>
        <dbReference type="ARBA" id="ARBA00023136"/>
    </source>
</evidence>
<dbReference type="GeneID" id="114852344"/>
<evidence type="ECO:0000313" key="14">
    <source>
        <dbReference type="RefSeq" id="XP_029000503.1"/>
    </source>
</evidence>
<keyword evidence="11" id="KW-0464">Manganese</keyword>
<evidence type="ECO:0000256" key="11">
    <source>
        <dbReference type="PIRSR" id="PIRSR605076-3"/>
    </source>
</evidence>
<reference evidence="14" key="1">
    <citation type="submission" date="2025-08" db="UniProtKB">
        <authorList>
            <consortium name="RefSeq"/>
        </authorList>
    </citation>
    <scope>IDENTIFICATION</scope>
</reference>
<dbReference type="OrthoDB" id="10013941at2759"/>
<feature type="active site" description="Nucleophile" evidence="9">
    <location>
        <position position="311"/>
    </location>
</feature>
<evidence type="ECO:0000256" key="6">
    <source>
        <dbReference type="ARBA" id="ARBA00022968"/>
    </source>
</evidence>
<organism evidence="13 14">
    <name type="scientific">Betta splendens</name>
    <name type="common">Siamese fighting fish</name>
    <dbReference type="NCBI Taxonomy" id="158456"/>
    <lineage>
        <taxon>Eukaryota</taxon>
        <taxon>Metazoa</taxon>
        <taxon>Chordata</taxon>
        <taxon>Craniata</taxon>
        <taxon>Vertebrata</taxon>
        <taxon>Euteleostomi</taxon>
        <taxon>Actinopterygii</taxon>
        <taxon>Neopterygii</taxon>
        <taxon>Teleostei</taxon>
        <taxon>Neoteleostei</taxon>
        <taxon>Acanthomorphata</taxon>
        <taxon>Anabantaria</taxon>
        <taxon>Anabantiformes</taxon>
        <taxon>Anabantoidei</taxon>
        <taxon>Osphronemidae</taxon>
        <taxon>Betta</taxon>
    </lineage>
</organism>
<evidence type="ECO:0000313" key="13">
    <source>
        <dbReference type="Proteomes" id="UP000515150"/>
    </source>
</evidence>
<dbReference type="FunFam" id="3.90.550.10:FF:000022">
    <property type="entry name" value="Histo-blood group ABO system transferase"/>
    <property type="match status" value="1"/>
</dbReference>
<dbReference type="GO" id="GO:0005975">
    <property type="term" value="P:carbohydrate metabolic process"/>
    <property type="evidence" value="ECO:0007669"/>
    <property type="project" value="InterPro"/>
</dbReference>
<evidence type="ECO:0000256" key="7">
    <source>
        <dbReference type="ARBA" id="ARBA00022989"/>
    </source>
</evidence>
<keyword evidence="8 12" id="KW-0472">Membrane</keyword>
<dbReference type="PANTHER" id="PTHR10462:SF49">
    <property type="entry name" value="GLOBOSIDE ALPHA-1,3-N-ACETYLGALACTOSAMINYLTRANSFERASE 1"/>
    <property type="match status" value="1"/>
</dbReference>
<dbReference type="KEGG" id="bspl:114852344"/>
<feature type="binding site" evidence="11">
    <location>
        <position position="221"/>
    </location>
    <ligand>
        <name>Mn(2+)</name>
        <dbReference type="ChEBI" id="CHEBI:29035"/>
    </ligand>
</feature>
<protein>
    <submittedName>
        <fullName evidence="14">Globoside alpha-1,3-N-acetylgalactosaminyltransferase 1-like</fullName>
    </submittedName>
</protein>
<comment type="cofactor">
    <cofactor evidence="11">
        <name>Mn(2+)</name>
        <dbReference type="ChEBI" id="CHEBI:29035"/>
    </cofactor>
    <text evidence="11">Binds 1 Mn(2+) ion per subunit.</text>
</comment>
<dbReference type="GO" id="GO:0016020">
    <property type="term" value="C:membrane"/>
    <property type="evidence" value="ECO:0007669"/>
    <property type="project" value="UniProtKB-SubCell"/>
</dbReference>
<sequence length="364" mass="42460">MSSYISRSHILVFVFFLILGAVYVWLPGCETFCQRFGKVCNDEPKLEPKVAGVEKTKCTENVEWKKWRIQDLQHPPGLRYDQPSTQKGRTDVNSVTNWNAPLVWEGTFDPVVIDAIYKKMDPRVAVVVFAVGKYTRFLKAFLESGEKFFLVDFRVTYYIFTDNEKDVPSVKMGAGRRISVVTVPSANRWQDVVLGRMKWATATIDKQIRNETDYLFMMDIDSVFHNRFGAESLSQLSAVLHRGYYKTGRKEFPYERRRESTAYIPYEEGDYYYTAAVWGGYLEDMYKLVKYCYEQSQVDAENHIEAVWQEESHLNKYLLYNKPTKVLSPEYLWSDYDKIPSDIKVVRISQLVKNYAEVRPNGGH</sequence>
<dbReference type="AlphaFoldDB" id="A0A6P7M2S4"/>
<feature type="binding site" evidence="10">
    <location>
        <position position="241"/>
    </location>
    <ligand>
        <name>an alpha-L-fucosyl-(1-&gt;2)-beta-D-galactosyl derivative</name>
        <dbReference type="ChEBI" id="CHEBI:140327"/>
    </ligand>
</feature>
<dbReference type="PANTHER" id="PTHR10462">
    <property type="entry name" value="GLYCOSYLTRANSFERASE-RELATED"/>
    <property type="match status" value="1"/>
</dbReference>
<comment type="similarity">
    <text evidence="2">Belongs to the glycosyltransferase 6 family.</text>
</comment>
<evidence type="ECO:0000256" key="1">
    <source>
        <dbReference type="ARBA" id="ARBA00004606"/>
    </source>
</evidence>
<gene>
    <name evidence="14" type="primary">LOC114852344</name>
</gene>
<dbReference type="Proteomes" id="UP000515150">
    <property type="component" value="Chromosome 3"/>
</dbReference>
<dbReference type="GO" id="GO:0016758">
    <property type="term" value="F:hexosyltransferase activity"/>
    <property type="evidence" value="ECO:0007669"/>
    <property type="project" value="InterPro"/>
</dbReference>
<feature type="binding site" evidence="10">
    <location>
        <position position="134"/>
    </location>
    <ligand>
        <name>UDP-N-acetyl-alpha-D-galactosamine</name>
        <dbReference type="ChEBI" id="CHEBI:67138"/>
    </ligand>
</feature>
<dbReference type="GO" id="GO:0005794">
    <property type="term" value="C:Golgi apparatus"/>
    <property type="evidence" value="ECO:0007669"/>
    <property type="project" value="TreeGrafter"/>
</dbReference>
<feature type="binding site" evidence="10">
    <location>
        <position position="311"/>
    </location>
    <ligand>
        <name>an alpha-L-fucosyl-(1-&gt;2)-beta-D-galactosyl derivative</name>
        <dbReference type="ChEBI" id="CHEBI:140327"/>
    </ligand>
</feature>
<evidence type="ECO:0000256" key="3">
    <source>
        <dbReference type="ARBA" id="ARBA00022676"/>
    </source>
</evidence>
<dbReference type="SUPFAM" id="SSF53448">
    <property type="entry name" value="Nucleotide-diphospho-sugar transferases"/>
    <property type="match status" value="1"/>
</dbReference>
<accession>A0A6P7M2S4</accession>
<keyword evidence="5 12" id="KW-0812">Transmembrane</keyword>
<evidence type="ECO:0000256" key="12">
    <source>
        <dbReference type="SAM" id="Phobius"/>
    </source>
</evidence>
<evidence type="ECO:0000256" key="10">
    <source>
        <dbReference type="PIRSR" id="PIRSR605076-2"/>
    </source>
</evidence>
<name>A0A6P7M2S4_BETSP</name>
<comment type="subcellular location">
    <subcellularLocation>
        <location evidence="1">Membrane</location>
        <topology evidence="1">Single-pass type II membrane protein</topology>
    </subcellularLocation>
</comment>
<dbReference type="RefSeq" id="XP_029000503.1">
    <property type="nucleotide sequence ID" value="XM_029144670.3"/>
</dbReference>
<keyword evidence="6" id="KW-0735">Signal-anchor</keyword>
<keyword evidence="3" id="KW-0328">Glycosyltransferase</keyword>
<proteinExistence type="inferred from homology"/>
<evidence type="ECO:0000256" key="4">
    <source>
        <dbReference type="ARBA" id="ARBA00022679"/>
    </source>
</evidence>
<evidence type="ECO:0000256" key="2">
    <source>
        <dbReference type="ARBA" id="ARBA00010413"/>
    </source>
</evidence>
<keyword evidence="4" id="KW-0808">Transferase</keyword>
<dbReference type="GO" id="GO:0031982">
    <property type="term" value="C:vesicle"/>
    <property type="evidence" value="ECO:0007669"/>
    <property type="project" value="TreeGrafter"/>
</dbReference>
<dbReference type="Pfam" id="PF03414">
    <property type="entry name" value="Glyco_transf_6"/>
    <property type="match status" value="1"/>
</dbReference>
<feature type="binding site" evidence="10">
    <location>
        <begin position="129"/>
        <end position="131"/>
    </location>
    <ligand>
        <name>UDP-N-acetyl-alpha-D-galactosamine</name>
        <dbReference type="ChEBI" id="CHEBI:67138"/>
    </ligand>
</feature>